<evidence type="ECO:0000259" key="14">
    <source>
        <dbReference type="PROSITE" id="PS50035"/>
    </source>
</evidence>
<accession>A0A9X2SBY4</accession>
<evidence type="ECO:0000256" key="11">
    <source>
        <dbReference type="ARBA" id="ARBA00023264"/>
    </source>
</evidence>
<feature type="transmembrane region" description="Helical" evidence="13">
    <location>
        <begin position="29"/>
        <end position="51"/>
    </location>
</feature>
<comment type="subcellular location">
    <subcellularLocation>
        <location evidence="1">Cell membrane</location>
    </subcellularLocation>
</comment>
<dbReference type="Pfam" id="PF13091">
    <property type="entry name" value="PLDc_2"/>
    <property type="match status" value="2"/>
</dbReference>
<protein>
    <recommendedName>
        <fullName evidence="12">Cardiolipin synthase</fullName>
        <ecNumber evidence="12">2.7.8.-</ecNumber>
    </recommendedName>
</protein>
<evidence type="ECO:0000256" key="3">
    <source>
        <dbReference type="ARBA" id="ARBA00022516"/>
    </source>
</evidence>
<evidence type="ECO:0000256" key="6">
    <source>
        <dbReference type="ARBA" id="ARBA00022737"/>
    </source>
</evidence>
<reference evidence="15" key="1">
    <citation type="submission" date="2022-08" db="EMBL/GenBank/DDBJ databases">
        <title>The genomic sequence of strain Paenibacillus sp. SCIV0701.</title>
        <authorList>
            <person name="Zhao H."/>
        </authorList>
    </citation>
    <scope>NUCLEOTIDE SEQUENCE</scope>
    <source>
        <strain evidence="15">SCIV0701</strain>
    </source>
</reference>
<evidence type="ECO:0000256" key="9">
    <source>
        <dbReference type="ARBA" id="ARBA00023136"/>
    </source>
</evidence>
<evidence type="ECO:0000313" key="16">
    <source>
        <dbReference type="Proteomes" id="UP001141950"/>
    </source>
</evidence>
<dbReference type="Proteomes" id="UP001141950">
    <property type="component" value="Unassembled WGS sequence"/>
</dbReference>
<dbReference type="InterPro" id="IPR022924">
    <property type="entry name" value="Cardiolipin_synthase"/>
</dbReference>
<organism evidence="15 16">
    <name type="scientific">Paenibacillus soyae</name>
    <dbReference type="NCBI Taxonomy" id="2969249"/>
    <lineage>
        <taxon>Bacteria</taxon>
        <taxon>Bacillati</taxon>
        <taxon>Bacillota</taxon>
        <taxon>Bacilli</taxon>
        <taxon>Bacillales</taxon>
        <taxon>Paenibacillaceae</taxon>
        <taxon>Paenibacillus</taxon>
    </lineage>
</organism>
<dbReference type="InterPro" id="IPR025202">
    <property type="entry name" value="PLD-like_dom"/>
</dbReference>
<keyword evidence="16" id="KW-1185">Reference proteome</keyword>
<dbReference type="RefSeq" id="WP_257449296.1">
    <property type="nucleotide sequence ID" value="NZ_JANIPJ010000015.1"/>
</dbReference>
<dbReference type="GO" id="GO:0005886">
    <property type="term" value="C:plasma membrane"/>
    <property type="evidence" value="ECO:0007669"/>
    <property type="project" value="UniProtKB-SubCell"/>
</dbReference>
<dbReference type="AlphaFoldDB" id="A0A9X2SBY4"/>
<dbReference type="Gene3D" id="3.30.870.10">
    <property type="entry name" value="Endonuclease Chain A"/>
    <property type="match status" value="2"/>
</dbReference>
<dbReference type="EMBL" id="JANIPJ010000015">
    <property type="protein sequence ID" value="MCR2806138.1"/>
    <property type="molecule type" value="Genomic_DNA"/>
</dbReference>
<dbReference type="PROSITE" id="PS50035">
    <property type="entry name" value="PLD"/>
    <property type="match status" value="2"/>
</dbReference>
<comment type="caution">
    <text evidence="15">The sequence shown here is derived from an EMBL/GenBank/DDBJ whole genome shotgun (WGS) entry which is preliminary data.</text>
</comment>
<dbReference type="InterPro" id="IPR001736">
    <property type="entry name" value="PLipase_D/transphosphatidylase"/>
</dbReference>
<keyword evidence="10" id="KW-0594">Phospholipid biosynthesis</keyword>
<dbReference type="EC" id="2.7.8.-" evidence="12"/>
<dbReference type="GO" id="GO:0008808">
    <property type="term" value="F:cardiolipin synthase activity"/>
    <property type="evidence" value="ECO:0007669"/>
    <property type="project" value="UniProtKB-UniRule"/>
</dbReference>
<proteinExistence type="predicted"/>
<sequence length="478" mass="54025">MVSWLGWLLALYVVQFAAILLLEHRRQGYMTAWLFITFVCPFIGFAAYFLVGRRKRQSILESRTGEAAMEERIAAAAAKAEIVETSGWGDQSDLGRESRLQQALAMLSPFPVTGRNRTKVLRNGDQTFDAMMDAMRSARHHIHMDYYTIRHVGVGKLFLDLLAEKARKGIEVRLLYDGIGSLNLDEGVIRALREAGAETCCFAPPKAAFLERRLNYRNHRKIAVIDGRVGFLGGINIGDEYLGMDEKIGYWRDTHLSVHGDAVYYLQALFMQDWQRASGKHLPLSDVYMPKHGIQEKERVMIVPGKPGVNDREIVEVMFAAMAAARTRIYAATPYFIPDPAIAMSLRVAARSGVDVKLIIPGIPDTDLVLLATLSYVQDMLEAGVRVYRYWKGFIHAKVLIVDDMLASVGTANLDMRSLYSNYESIALVFDEKPIRSLERDFEEDLKACEELELERFARRPRKQKAAEAVMHMLSPLL</sequence>
<keyword evidence="11" id="KW-1208">Phospholipid metabolism</keyword>
<dbReference type="CDD" id="cd09110">
    <property type="entry name" value="PLDc_CLS_1"/>
    <property type="match status" value="1"/>
</dbReference>
<dbReference type="PANTHER" id="PTHR21248:SF20">
    <property type="entry name" value="CARDIOLIPIN SYNTHASE YWIE-RELATED"/>
    <property type="match status" value="1"/>
</dbReference>
<gene>
    <name evidence="15" type="primary">cls</name>
    <name evidence="15" type="ORF">NQZ67_19830</name>
</gene>
<name>A0A9X2SBY4_9BACL</name>
<evidence type="ECO:0000256" key="1">
    <source>
        <dbReference type="ARBA" id="ARBA00004236"/>
    </source>
</evidence>
<evidence type="ECO:0000256" key="7">
    <source>
        <dbReference type="ARBA" id="ARBA00022989"/>
    </source>
</evidence>
<evidence type="ECO:0000313" key="15">
    <source>
        <dbReference type="EMBL" id="MCR2806138.1"/>
    </source>
</evidence>
<dbReference type="FunFam" id="3.30.870.10:FF:000014">
    <property type="entry name" value="Cardiolipin synthase"/>
    <property type="match status" value="1"/>
</dbReference>
<keyword evidence="5 13" id="KW-0812">Transmembrane</keyword>
<evidence type="ECO:0000256" key="5">
    <source>
        <dbReference type="ARBA" id="ARBA00022692"/>
    </source>
</evidence>
<keyword evidence="9 13" id="KW-0472">Membrane</keyword>
<dbReference type="GO" id="GO:0032049">
    <property type="term" value="P:cardiolipin biosynthetic process"/>
    <property type="evidence" value="ECO:0007669"/>
    <property type="project" value="UniProtKB-UniRule"/>
</dbReference>
<keyword evidence="6" id="KW-0677">Repeat</keyword>
<dbReference type="CDD" id="cd09112">
    <property type="entry name" value="PLDc_CLS_2"/>
    <property type="match status" value="1"/>
</dbReference>
<feature type="transmembrane region" description="Helical" evidence="13">
    <location>
        <begin position="6"/>
        <end position="22"/>
    </location>
</feature>
<evidence type="ECO:0000256" key="10">
    <source>
        <dbReference type="ARBA" id="ARBA00023209"/>
    </source>
</evidence>
<feature type="domain" description="PLD phosphodiesterase" evidence="14">
    <location>
        <begin position="391"/>
        <end position="418"/>
    </location>
</feature>
<dbReference type="PANTHER" id="PTHR21248">
    <property type="entry name" value="CARDIOLIPIN SYNTHASE"/>
    <property type="match status" value="1"/>
</dbReference>
<evidence type="ECO:0000256" key="13">
    <source>
        <dbReference type="SAM" id="Phobius"/>
    </source>
</evidence>
<keyword evidence="3" id="KW-0444">Lipid biosynthesis</keyword>
<keyword evidence="4" id="KW-0808">Transferase</keyword>
<evidence type="ECO:0000256" key="4">
    <source>
        <dbReference type="ARBA" id="ARBA00022679"/>
    </source>
</evidence>
<dbReference type="SMART" id="SM00155">
    <property type="entry name" value="PLDc"/>
    <property type="match status" value="2"/>
</dbReference>
<feature type="domain" description="PLD phosphodiesterase" evidence="14">
    <location>
        <begin position="214"/>
        <end position="241"/>
    </location>
</feature>
<keyword evidence="8" id="KW-0443">Lipid metabolism</keyword>
<keyword evidence="2" id="KW-1003">Cell membrane</keyword>
<keyword evidence="7 13" id="KW-1133">Transmembrane helix</keyword>
<evidence type="ECO:0000256" key="8">
    <source>
        <dbReference type="ARBA" id="ARBA00023098"/>
    </source>
</evidence>
<evidence type="ECO:0000256" key="12">
    <source>
        <dbReference type="NCBIfam" id="TIGR04265"/>
    </source>
</evidence>
<evidence type="ECO:0000256" key="2">
    <source>
        <dbReference type="ARBA" id="ARBA00022475"/>
    </source>
</evidence>
<dbReference type="SUPFAM" id="SSF56024">
    <property type="entry name" value="Phospholipase D/nuclease"/>
    <property type="match status" value="2"/>
</dbReference>
<dbReference type="NCBIfam" id="TIGR04265">
    <property type="entry name" value="bac_cardiolipin"/>
    <property type="match status" value="1"/>
</dbReference>